<reference evidence="3" key="1">
    <citation type="journal article" date="2017" name="Plant J.">
        <title>The pomegranate (Punica granatum L.) genome and the genomics of punicalagin biosynthesis.</title>
        <authorList>
            <person name="Qin G."/>
            <person name="Xu C."/>
            <person name="Ming R."/>
            <person name="Tang H."/>
            <person name="Guyot R."/>
            <person name="Kramer E.M."/>
            <person name="Hu Y."/>
            <person name="Yi X."/>
            <person name="Qi Y."/>
            <person name="Xu X."/>
            <person name="Gao Z."/>
            <person name="Pan H."/>
            <person name="Jian J."/>
            <person name="Tian Y."/>
            <person name="Yue Z."/>
            <person name="Xu Y."/>
        </authorList>
    </citation>
    <scope>NUCLEOTIDE SEQUENCE [LARGE SCALE GENOMIC DNA]</scope>
    <source>
        <strain evidence="3">cv. Dabenzi</strain>
    </source>
</reference>
<gene>
    <name evidence="2" type="ORF">CDL15_Pgr010150</name>
    <name evidence="1" type="ORF">CDL15_Pgr022384</name>
</gene>
<dbReference type="Proteomes" id="UP000197138">
    <property type="component" value="Unassembled WGS sequence"/>
</dbReference>
<dbReference type="EMBL" id="MTKT01000329">
    <property type="protein sequence ID" value="OWM91120.1"/>
    <property type="molecule type" value="Genomic_DNA"/>
</dbReference>
<protein>
    <submittedName>
        <fullName evidence="1">Uncharacterized protein</fullName>
    </submittedName>
</protein>
<comment type="caution">
    <text evidence="1">The sequence shown here is derived from an EMBL/GenBank/DDBJ whole genome shotgun (WGS) entry which is preliminary data.</text>
</comment>
<dbReference type="EMBL" id="MTKT01000813">
    <property type="protein sequence ID" value="OWM87277.1"/>
    <property type="molecule type" value="Genomic_DNA"/>
</dbReference>
<evidence type="ECO:0000313" key="3">
    <source>
        <dbReference type="Proteomes" id="UP000197138"/>
    </source>
</evidence>
<reference evidence="1" key="2">
    <citation type="submission" date="2017-06" db="EMBL/GenBank/DDBJ databases">
        <title>The pomegranate genome and the genomics of punicalagin biosynthesis.</title>
        <authorList>
            <person name="Xu C."/>
        </authorList>
    </citation>
    <scope>NUCLEOTIDE SEQUENCE [LARGE SCALE GENOMIC DNA]</scope>
    <source>
        <tissue evidence="1">Fresh leaf</tissue>
    </source>
</reference>
<evidence type="ECO:0000313" key="1">
    <source>
        <dbReference type="EMBL" id="OWM87277.1"/>
    </source>
</evidence>
<name>A0A218XQM4_PUNGR</name>
<sequence>MGRSKLPLRLWLADQFHIFLSSLPTKVIDPVVGEVDYGGCARSGGCPSRCAGLGLWRFGGNLVC</sequence>
<evidence type="ECO:0000313" key="2">
    <source>
        <dbReference type="EMBL" id="OWM91120.1"/>
    </source>
</evidence>
<proteinExistence type="predicted"/>
<organism evidence="1 3">
    <name type="scientific">Punica granatum</name>
    <name type="common">Pomegranate</name>
    <dbReference type="NCBI Taxonomy" id="22663"/>
    <lineage>
        <taxon>Eukaryota</taxon>
        <taxon>Viridiplantae</taxon>
        <taxon>Streptophyta</taxon>
        <taxon>Embryophyta</taxon>
        <taxon>Tracheophyta</taxon>
        <taxon>Spermatophyta</taxon>
        <taxon>Magnoliopsida</taxon>
        <taxon>eudicotyledons</taxon>
        <taxon>Gunneridae</taxon>
        <taxon>Pentapetalae</taxon>
        <taxon>rosids</taxon>
        <taxon>malvids</taxon>
        <taxon>Myrtales</taxon>
        <taxon>Lythraceae</taxon>
        <taxon>Punica</taxon>
    </lineage>
</organism>
<accession>A0A218XQM4</accession>
<dbReference type="AlphaFoldDB" id="A0A218XQM4"/>